<accession>A0A0F9KXP4</accession>
<comment type="caution">
    <text evidence="1">The sequence shown here is derived from an EMBL/GenBank/DDBJ whole genome shotgun (WGS) entry which is preliminary data.</text>
</comment>
<proteinExistence type="predicted"/>
<reference evidence="1" key="1">
    <citation type="journal article" date="2015" name="Nature">
        <title>Complex archaea that bridge the gap between prokaryotes and eukaryotes.</title>
        <authorList>
            <person name="Spang A."/>
            <person name="Saw J.H."/>
            <person name="Jorgensen S.L."/>
            <person name="Zaremba-Niedzwiedzka K."/>
            <person name="Martijn J."/>
            <person name="Lind A.E."/>
            <person name="van Eijk R."/>
            <person name="Schleper C."/>
            <person name="Guy L."/>
            <person name="Ettema T.J."/>
        </authorList>
    </citation>
    <scope>NUCLEOTIDE SEQUENCE</scope>
</reference>
<feature type="non-terminal residue" evidence="1">
    <location>
        <position position="1"/>
    </location>
</feature>
<sequence>FRFKTTAADSLVHGDIMVIGADAQTLLKRTGEALTEVIAYFWNPTGSAAVVAGGEEQLFLITAQLPAAGIL</sequence>
<protein>
    <submittedName>
        <fullName evidence="1">Uncharacterized protein</fullName>
    </submittedName>
</protein>
<evidence type="ECO:0000313" key="1">
    <source>
        <dbReference type="EMBL" id="KKM20175.1"/>
    </source>
</evidence>
<organism evidence="1">
    <name type="scientific">marine sediment metagenome</name>
    <dbReference type="NCBI Taxonomy" id="412755"/>
    <lineage>
        <taxon>unclassified sequences</taxon>
        <taxon>metagenomes</taxon>
        <taxon>ecological metagenomes</taxon>
    </lineage>
</organism>
<dbReference type="EMBL" id="LAZR01013822">
    <property type="protein sequence ID" value="KKM20175.1"/>
    <property type="molecule type" value="Genomic_DNA"/>
</dbReference>
<dbReference type="AlphaFoldDB" id="A0A0F9KXP4"/>
<gene>
    <name evidence="1" type="ORF">LCGC14_1648060</name>
</gene>
<name>A0A0F9KXP4_9ZZZZ</name>